<dbReference type="PROSITE" id="PS50234">
    <property type="entry name" value="VWFA"/>
    <property type="match status" value="1"/>
</dbReference>
<name>A0A0A7G032_9CLOT</name>
<evidence type="ECO:0000313" key="3">
    <source>
        <dbReference type="Proteomes" id="UP000030635"/>
    </source>
</evidence>
<dbReference type="KEGG" id="cbv:U729_3145"/>
<evidence type="ECO:0000259" key="1">
    <source>
        <dbReference type="PROSITE" id="PS50234"/>
    </source>
</evidence>
<dbReference type="Proteomes" id="UP000030635">
    <property type="component" value="Plasmid pCBJ"/>
</dbReference>
<dbReference type="OrthoDB" id="9812811at2"/>
<dbReference type="eggNOG" id="COG3227">
    <property type="taxonomic scope" value="Bacteria"/>
</dbReference>
<feature type="domain" description="VWFA" evidence="1">
    <location>
        <begin position="1908"/>
        <end position="2102"/>
    </location>
</feature>
<keyword evidence="2" id="KW-0614">Plasmid</keyword>
<dbReference type="InterPro" id="IPR002035">
    <property type="entry name" value="VWF_A"/>
</dbReference>
<proteinExistence type="predicted"/>
<dbReference type="SUPFAM" id="SSF53300">
    <property type="entry name" value="vWA-like"/>
    <property type="match status" value="1"/>
</dbReference>
<dbReference type="Gene3D" id="2.60.40.10">
    <property type="entry name" value="Immunoglobulins"/>
    <property type="match status" value="2"/>
</dbReference>
<dbReference type="EMBL" id="CP006906">
    <property type="protein sequence ID" value="AIY85202.1"/>
    <property type="molecule type" value="Genomic_DNA"/>
</dbReference>
<dbReference type="RefSeq" id="WP_040113647.1">
    <property type="nucleotide sequence ID" value="NZ_CP006906.1"/>
</dbReference>
<sequence length="2250" mass="257018">MFYKTQAHKDFEDDDYSIKIGRTIPDNAVGLAYFHNKILNNEEGVLISEAPKLTIDHMTAEYIMQKFCVPEQNMNYFPTYYYYSDNNGYSGELPIEETEWIEHVHFQEIDYTENREYIVTEKIIPQSIIEVTQGHLHGFIGAIGVKFIPLEYAPTEKTTELTKKVFKTLRYNNKTSPDLSVLPATQQYNSDGYTGTMNLIQTSKRAIPIMNNSSAYVDIIDRKEDKAYIDISGRRYYKLKTYKKLEKKNAFGTMRYWGPQRNGVCGTDGSRFTTKTPKHQSDMYCPNQIKFLKGKASGSPHGDLGGASSEWWNLSYGDTTSHWTYDYSLADKIVGSGKHNRGNAWILASNTVSKAFSQIGQPQAVAKYLRCESIYDPQKVGYKTITAKNYGKIITSTAQAYNSLWWRASNGPASQVTRAVAQDIMRRRPGVIANASNVFFRDIISFYRGIITSSYTKYACNKITAGSIKYNIEGDYEGIVKKTITDTSSKPVKWKAIVTYAGTLSGTLNDWNGTVTYKGTVTKRNVIGNINPVGSNTLVMYPNEDSYLMEDLNNKQSMNVESELFRITNIFKDGVPLFYSYRLKNKVYSNITPNEFGLLEKDNIVLLDNLRNKLPSKYKYRAKYTPTEKENVYYVDVLTSFENNSGRKIYCSYIAYDESKVSKVNPEVFEEIFVQPHFQRDIEYSTEEVHKISRKNNIKITKPAVIEDNRRKINFEYKVQKIVDGTVVGESAPINAKGINSRYALDLEKNYFIDRANIVSPRTNTGFKTAKQLVEDNRGSRNMLYRTAQMSQEVINLTQNQKAALGIALAAASRVTIDDVLVGEDIGLKIYEHVESLVVFHDWDNNGVTYLITEQLKNKVWDYITKVGIPNRPIIKRIERESLDHPLRVRDDSYDLLKIKFDPITASGVNLNFKLNGGSHPNDQTHLEYTSKIGNLAFEQLNEITYRIEKQANSNRFNLRSFGNVPNESTDFGRYTLTNPTLPYYLRIDEPKFYRSSPDNYIRLSNVRYEYDLFINYNDNNGATVSKIQLHEELTNDCTLYISNSLIENLKYHITITSLSNLLPDIIIHHKNLPPVINNVKDRTIPYGMEFNPLSGVTAIDNEDGDITSELVVKGYVNEYIPGEYVLEYSVVDSEGVSSRKTCTITVDKEPNIKPVIYGIEDIKILKSSVFDPMFGVTAYDREDGNLTDSIIVNEDVNTEIANDYPVTYKVTDSQGATTTKTRIVTVSEYIDPEYKVEDVVYKAVLTSTSSNENIKDVVNLYTDTSGNMPVLAEILADTGFMVEIGEETKYTGKIVTPGPYLIDGDYIRCAYAVMCIDAREISLKKPRTNNLLMNWYPCVQFGHATRVFSYRGVKKKIIYDIPEYNDQLYGTYKRPYVDMVNDEVEFINEHSVKTRLFPLYVRLNKDKIPTNLSLYILYNDGTKKELTVDNWLYNEGIIKVKEVISEYDSIYANYTYEEQMYIYRGYYDERGFKDLDLNINQYHNFYDTSIVPNKENKVYNLLNKTIYFFLKPAMIVEDFVTDSDQVEVSKVIKRMLINETNMFPETVSIDADIFKGEIPKDGASYVIKGDYKPIETRSFEREKTDLLVNLPDYYKIEEDGFFGYIPKAGDPVYVSGIEAPEKSIEFTKEVIQDTDNFADEYEINEDGYIGFIPKLGEHEQIAGPKDSELYKEIKITNKYDSEEEIPETIEYSENGYTGTLTLIEKEHEVLGYRTSEQESEAEVVISNEIHYKWYHNGAWNSSPCSECTDNLPTSGVEYNINESYDLELKEFKDSGYKVMGERTVGTEPLFDMTTEVGEEHEKMVYMDVQKVTYVYRKGVFPDYDQPIYGDWIAIYEGEVVNDRIDERRWKQVYQGLLTKTLPDARKFKQVYRGDVTCNGYDTRVFAQNYKGVLTGYQTAESGLDEIEVVYVIDNNVSINAIRKTIVKSIDKIHTSLVDTGVSKISYGFVSVSGNVNKVIKFNNKNFTENIESLKSEVKEFLNNSYTGTVSSIEGVRKACTEYEFTSNSRQVVLITNSVPSDLSNLYETTSLASAGAINIHVVTDTNEFHCKTLSVLSNESGGNVCEMVNALWEDQIILAIARISLYGIVSMVNKDSIYHKIDDEIPNQKYDLLIGSIFLAHHTSLESTEIVDARKIGGGIKEDIADNLRRELEIESDNYLDIGYYDGEVYPENAVVIIRLNKSILVKNGGRFTENDVENIVKRWIAAGTIPLIEYIDVHDSSYINENSELTVEPKDKIDIKPKISIEMK</sequence>
<gene>
    <name evidence="2" type="ORF">U729_3145</name>
</gene>
<dbReference type="InterPro" id="IPR036465">
    <property type="entry name" value="vWFA_dom_sf"/>
</dbReference>
<keyword evidence="3" id="KW-1185">Reference proteome</keyword>
<reference evidence="2 3" key="1">
    <citation type="journal article" date="2015" name="Infect. Genet. Evol.">
        <title>Genomic sequences of six botulinum neurotoxin-producing strains representing three clostridial species illustrate the mobility and diversity of botulinum neurotoxin genes.</title>
        <authorList>
            <person name="Smith T.J."/>
            <person name="Hill K.K."/>
            <person name="Xie G."/>
            <person name="Foley B.T."/>
            <person name="Williamson C.H."/>
            <person name="Foster J.T."/>
            <person name="Johnson S.L."/>
            <person name="Chertkov O."/>
            <person name="Teshima H."/>
            <person name="Gibbons H.S."/>
            <person name="Johnsky L.A."/>
            <person name="Karavis M.A."/>
            <person name="Smith L.A."/>
        </authorList>
    </citation>
    <scope>NUCLEOTIDE SEQUENCE [LARGE SCALE GENOMIC DNA]</scope>
    <source>
        <strain evidence="2">Sullivan</strain>
        <plasmid evidence="3">Plasmid pCBJ</plasmid>
    </source>
</reference>
<dbReference type="Pfam" id="PF16403">
    <property type="entry name" value="Bact_surface_Ig-like"/>
    <property type="match status" value="2"/>
</dbReference>
<evidence type="ECO:0000313" key="2">
    <source>
        <dbReference type="EMBL" id="AIY85202.1"/>
    </source>
</evidence>
<dbReference type="HOGENOM" id="CLU_230652_0_0_9"/>
<accession>A0A0A7G032</accession>
<protein>
    <recommendedName>
        <fullName evidence="1">VWFA domain-containing protein</fullName>
    </recommendedName>
</protein>
<dbReference type="InterPro" id="IPR013783">
    <property type="entry name" value="Ig-like_fold"/>
</dbReference>
<geneLocation type="plasmid" evidence="2 3">
    <name>pCBJ</name>
</geneLocation>
<organism evidence="2 3">
    <name type="scientific">Clostridium baratii str. Sullivan</name>
    <dbReference type="NCBI Taxonomy" id="1415775"/>
    <lineage>
        <taxon>Bacteria</taxon>
        <taxon>Bacillati</taxon>
        <taxon>Bacillota</taxon>
        <taxon>Clostridia</taxon>
        <taxon>Eubacteriales</taxon>
        <taxon>Clostridiaceae</taxon>
        <taxon>Clostridium</taxon>
    </lineage>
</organism>
<dbReference type="InterPro" id="IPR032179">
    <property type="entry name" value="Cry22Aa_Ig-like"/>
</dbReference>